<dbReference type="Proteomes" id="UP001060368">
    <property type="component" value="Chromosome"/>
</dbReference>
<protein>
    <submittedName>
        <fullName evidence="2">Uncharacterized protein</fullName>
    </submittedName>
</protein>
<feature type="region of interest" description="Disordered" evidence="1">
    <location>
        <begin position="24"/>
        <end position="94"/>
    </location>
</feature>
<evidence type="ECO:0000256" key="1">
    <source>
        <dbReference type="SAM" id="MobiDB-lite"/>
    </source>
</evidence>
<dbReference type="RefSeq" id="WP_257741672.1">
    <property type="nucleotide sequence ID" value="NZ_CP096115.1"/>
</dbReference>
<organism evidence="2 3">
    <name type="scientific">Methanoplanus endosymbiosus</name>
    <dbReference type="NCBI Taxonomy" id="33865"/>
    <lineage>
        <taxon>Archaea</taxon>
        <taxon>Methanobacteriati</taxon>
        <taxon>Methanobacteriota</taxon>
        <taxon>Stenosarchaea group</taxon>
        <taxon>Methanomicrobia</taxon>
        <taxon>Methanomicrobiales</taxon>
        <taxon>Methanomicrobiaceae</taxon>
        <taxon>Methanoplanus</taxon>
    </lineage>
</organism>
<evidence type="ECO:0000313" key="2">
    <source>
        <dbReference type="EMBL" id="UUX91520.1"/>
    </source>
</evidence>
<gene>
    <name evidence="2" type="ORF">L6E24_09060</name>
</gene>
<accession>A0A9E7PK58</accession>
<dbReference type="EMBL" id="CP096115">
    <property type="protein sequence ID" value="UUX91520.1"/>
    <property type="molecule type" value="Genomic_DNA"/>
</dbReference>
<name>A0A9E7PK58_9EURY</name>
<proteinExistence type="predicted"/>
<dbReference type="KEGG" id="mend:L6E24_09060"/>
<sequence length="152" mass="17454">MDEKKYRYKDVIPEERKEITKEWTVKAEKKSAEKKREAEECIPAGEEKKGQERIRGDESQEKTGEKEENASEGAEEGKENEEKSDDFDVDRTIEEARDSVKRAIEDVVDLGNTLLGTRKGRGHIEKKAKKAGKKLTRTLEYIIEDAGKKLKK</sequence>
<dbReference type="GeneID" id="74307848"/>
<keyword evidence="3" id="KW-1185">Reference proteome</keyword>
<evidence type="ECO:0000313" key="3">
    <source>
        <dbReference type="Proteomes" id="UP001060368"/>
    </source>
</evidence>
<feature type="compositionally biased region" description="Basic and acidic residues" evidence="1">
    <location>
        <begin position="24"/>
        <end position="81"/>
    </location>
</feature>
<reference evidence="2" key="1">
    <citation type="submission" date="2022-04" db="EMBL/GenBank/DDBJ databases">
        <title>Complete genome of Methanoplanus endosymbiosus DSM 3599.</title>
        <authorList>
            <person name="Chen S.-C."/>
            <person name="You Y.-T."/>
            <person name="Zhou Y.-Z."/>
            <person name="Lai M.-C."/>
        </authorList>
    </citation>
    <scope>NUCLEOTIDE SEQUENCE</scope>
    <source>
        <strain evidence="2">DSM 3599</strain>
    </source>
</reference>
<dbReference type="AlphaFoldDB" id="A0A9E7PK58"/>